<dbReference type="EMBL" id="MU825406">
    <property type="protein sequence ID" value="KAJ7391416.1"/>
    <property type="molecule type" value="Genomic_DNA"/>
</dbReference>
<sequence>MLQGLLARVNSIHVCVNISIVKDRISSIASYGLTEELLEEYPGSQEIKSQMQLTMDYGKQLSIPQVRTGAYRPSTHQRLKNIHMEESSPDQLFWAGSKRETNRKGNPRDGGGGQDERHRGLGGILQDSYAGLKSLVANAFPAIHCGEGRSFRRNRRQLRSTLEPPPDPSSNIEEVNPTQARNGSSSHVAPDQYPDPPVPENRESDTPSPTRSVPKGPEGTETDSGPHTDVPVEPDIPRPG</sequence>
<evidence type="ECO:0000256" key="1">
    <source>
        <dbReference type="SAM" id="MobiDB-lite"/>
    </source>
</evidence>
<evidence type="ECO:0000313" key="2">
    <source>
        <dbReference type="EMBL" id="KAJ7391416.1"/>
    </source>
</evidence>
<name>A0A9X0A0V4_9CNID</name>
<dbReference type="AlphaFoldDB" id="A0A9X0A0V4"/>
<reference evidence="2" key="1">
    <citation type="submission" date="2023-01" db="EMBL/GenBank/DDBJ databases">
        <title>Genome assembly of the deep-sea coral Lophelia pertusa.</title>
        <authorList>
            <person name="Herrera S."/>
            <person name="Cordes E."/>
        </authorList>
    </citation>
    <scope>NUCLEOTIDE SEQUENCE</scope>
    <source>
        <strain evidence="2">USNM1676648</strain>
        <tissue evidence="2">Polyp</tissue>
    </source>
</reference>
<proteinExistence type="predicted"/>
<keyword evidence="3" id="KW-1185">Reference proteome</keyword>
<feature type="region of interest" description="Disordered" evidence="1">
    <location>
        <begin position="80"/>
        <end position="121"/>
    </location>
</feature>
<accession>A0A9X0A0V4</accession>
<protein>
    <submittedName>
        <fullName evidence="2">Uncharacterized protein</fullName>
    </submittedName>
</protein>
<dbReference type="Proteomes" id="UP001163046">
    <property type="component" value="Unassembled WGS sequence"/>
</dbReference>
<organism evidence="2 3">
    <name type="scientific">Desmophyllum pertusum</name>
    <dbReference type="NCBI Taxonomy" id="174260"/>
    <lineage>
        <taxon>Eukaryota</taxon>
        <taxon>Metazoa</taxon>
        <taxon>Cnidaria</taxon>
        <taxon>Anthozoa</taxon>
        <taxon>Hexacorallia</taxon>
        <taxon>Scleractinia</taxon>
        <taxon>Caryophylliina</taxon>
        <taxon>Caryophylliidae</taxon>
        <taxon>Desmophyllum</taxon>
    </lineage>
</organism>
<evidence type="ECO:0000313" key="3">
    <source>
        <dbReference type="Proteomes" id="UP001163046"/>
    </source>
</evidence>
<comment type="caution">
    <text evidence="2">The sequence shown here is derived from an EMBL/GenBank/DDBJ whole genome shotgun (WGS) entry which is preliminary data.</text>
</comment>
<feature type="compositionally biased region" description="Basic and acidic residues" evidence="1">
    <location>
        <begin position="97"/>
        <end position="107"/>
    </location>
</feature>
<gene>
    <name evidence="2" type="ORF">OS493_018461</name>
</gene>
<feature type="compositionally biased region" description="Polar residues" evidence="1">
    <location>
        <begin position="169"/>
        <end position="187"/>
    </location>
</feature>
<feature type="region of interest" description="Disordered" evidence="1">
    <location>
        <begin position="159"/>
        <end position="240"/>
    </location>
</feature>